<organism evidence="13 14">
    <name type="scientific">Cannabis sativa</name>
    <name type="common">Hemp</name>
    <name type="synonym">Marijuana</name>
    <dbReference type="NCBI Taxonomy" id="3483"/>
    <lineage>
        <taxon>Eukaryota</taxon>
        <taxon>Viridiplantae</taxon>
        <taxon>Streptophyta</taxon>
        <taxon>Embryophyta</taxon>
        <taxon>Tracheophyta</taxon>
        <taxon>Spermatophyta</taxon>
        <taxon>Magnoliopsida</taxon>
        <taxon>eudicotyledons</taxon>
        <taxon>Gunneridae</taxon>
        <taxon>Pentapetalae</taxon>
        <taxon>rosids</taxon>
        <taxon>fabids</taxon>
        <taxon>Rosales</taxon>
        <taxon>Cannabaceae</taxon>
        <taxon>Cannabis</taxon>
    </lineage>
</organism>
<keyword evidence="5 10" id="KW-0812">Transmembrane</keyword>
<dbReference type="AlphaFoldDB" id="A0A7J6FS10"/>
<feature type="transmembrane region" description="Helical" evidence="10">
    <location>
        <begin position="220"/>
        <end position="242"/>
    </location>
</feature>
<evidence type="ECO:0000256" key="5">
    <source>
        <dbReference type="ARBA" id="ARBA00022692"/>
    </source>
</evidence>
<dbReference type="EMBL" id="JAATIP010000099">
    <property type="protein sequence ID" value="KAF4373506.1"/>
    <property type="molecule type" value="Genomic_DNA"/>
</dbReference>
<feature type="transmembrane region" description="Helical" evidence="10">
    <location>
        <begin position="442"/>
        <end position="462"/>
    </location>
</feature>
<protein>
    <recommendedName>
        <fullName evidence="10">Potassium transporter</fullName>
    </recommendedName>
</protein>
<evidence type="ECO:0000313" key="13">
    <source>
        <dbReference type="EMBL" id="KAF4373506.1"/>
    </source>
</evidence>
<dbReference type="GO" id="GO:0015079">
    <property type="term" value="F:potassium ion transmembrane transporter activity"/>
    <property type="evidence" value="ECO:0007669"/>
    <property type="project" value="UniProtKB-UniRule"/>
</dbReference>
<dbReference type="Pfam" id="PF22776">
    <property type="entry name" value="K_trans_C"/>
    <property type="match status" value="1"/>
</dbReference>
<reference evidence="13 14" key="1">
    <citation type="journal article" date="2020" name="bioRxiv">
        <title>Sequence and annotation of 42 cannabis genomes reveals extensive copy number variation in cannabinoid synthesis and pathogen resistance genes.</title>
        <authorList>
            <person name="Mckernan K.J."/>
            <person name="Helbert Y."/>
            <person name="Kane L.T."/>
            <person name="Ebling H."/>
            <person name="Zhang L."/>
            <person name="Liu B."/>
            <person name="Eaton Z."/>
            <person name="Mclaughlin S."/>
            <person name="Kingan S."/>
            <person name="Baybayan P."/>
            <person name="Concepcion G."/>
            <person name="Jordan M."/>
            <person name="Riva A."/>
            <person name="Barbazuk W."/>
            <person name="Harkins T."/>
        </authorList>
    </citation>
    <scope>NUCLEOTIDE SEQUENCE [LARGE SCALE GENOMIC DNA]</scope>
    <source>
        <strain evidence="14">cv. Jamaican Lion 4</strain>
        <tissue evidence="13">Leaf</tissue>
    </source>
</reference>
<dbReference type="InterPro" id="IPR003855">
    <property type="entry name" value="K+_transporter"/>
</dbReference>
<feature type="domain" description="K+ potassium transporter C-terminal" evidence="12">
    <location>
        <begin position="552"/>
        <end position="797"/>
    </location>
</feature>
<dbReference type="InterPro" id="IPR053952">
    <property type="entry name" value="K_trans_C"/>
</dbReference>
<evidence type="ECO:0000256" key="2">
    <source>
        <dbReference type="ARBA" id="ARBA00008440"/>
    </source>
</evidence>
<comment type="function">
    <text evidence="10">Potassium transporter.</text>
</comment>
<dbReference type="PANTHER" id="PTHR30540:SF97">
    <property type="entry name" value="POTASSIUM TRANSPORTER"/>
    <property type="match status" value="1"/>
</dbReference>
<evidence type="ECO:0000256" key="1">
    <source>
        <dbReference type="ARBA" id="ARBA00004651"/>
    </source>
</evidence>
<feature type="domain" description="K+ potassium transporter integral membrane" evidence="11">
    <location>
        <begin position="26"/>
        <end position="536"/>
    </location>
</feature>
<feature type="transmembrane region" description="Helical" evidence="10">
    <location>
        <begin position="416"/>
        <end position="435"/>
    </location>
</feature>
<keyword evidence="8 10" id="KW-0406">Ion transport</keyword>
<evidence type="ECO:0000256" key="4">
    <source>
        <dbReference type="ARBA" id="ARBA00022538"/>
    </source>
</evidence>
<evidence type="ECO:0000256" key="6">
    <source>
        <dbReference type="ARBA" id="ARBA00022958"/>
    </source>
</evidence>
<sequence length="797" mass="90104">MDPQLSPTTFVQQFKTETWRHTLLFSFQSLGVIYGQLSSAPLYVFGTVHQKEFVSEETAYGLFSFIFWTMTIISLLKYALLVLRADDDGEGGTFALYSILCRHAKVGLLPNDTSANEVMQYEEENPFKAKVESRARRAIAKHKSSHYLMLFLALFGACMAIGDGYYQLQQVSEDQCLQSHFRLQNIDRRESRKHVPVPTACAILVCLFMLQHYGTRKIGFIFAPIVIIWLLFISGVGTYNIIRWNPHIFYAISPTYMYRFVVDARAKGWRSLGSIILCVAGSEAMFAGLGHFSKKSIKITFVCLIYPVLVLSYAGQAAYISKNYTVDGFNHLSESVPRRYLRHKYLHNSLKILDITGHFRHVFVVLSLFASAVGSQATITASFSIINQCLALGCFPRVKVIHTSDKIHGQVYIPDINWLLMVLSLSATLGFHDIVKIGSATGLAVVSGMLVTTCLMSLVIALYWENNLIESVCFLIFFGFVEAMYVSACMLNMHKGAWFLVVLFLLSFTVMLSWHYGTLKKYEFDLENKVSIEWLTDLSPGLGVSRVPGIGFIYTDIVTGIPAFFSHFVTNLPAFHQVLIFVSFKSLPVPCVHPSKRYLIGRVGHRDYKIYRCVVRCGYHDNSRDSDDFEEEIIRTIGEFISLEENDFESLTSPEGRMIVVGKPTSDGNALVPRIDSHSFVPPESPPIFTNNENQRSPIAETSVVKKRKKVRFMLPPNSPKMRVCVREELQELVDARESGTAYFLGQSHLRVRNGSNFLKRFLIMTYTFCDKNSREPPVALNIPHAALVEVGMVYTI</sequence>
<dbReference type="Pfam" id="PF02705">
    <property type="entry name" value="K_trans"/>
    <property type="match status" value="1"/>
</dbReference>
<proteinExistence type="inferred from homology"/>
<evidence type="ECO:0000259" key="11">
    <source>
        <dbReference type="Pfam" id="PF02705"/>
    </source>
</evidence>
<evidence type="ECO:0000259" key="12">
    <source>
        <dbReference type="Pfam" id="PF22776"/>
    </source>
</evidence>
<evidence type="ECO:0000313" key="14">
    <source>
        <dbReference type="Proteomes" id="UP000525078"/>
    </source>
</evidence>
<keyword evidence="6 10" id="KW-0630">Potassium</keyword>
<evidence type="ECO:0000256" key="8">
    <source>
        <dbReference type="ARBA" id="ARBA00023065"/>
    </source>
</evidence>
<evidence type="ECO:0000256" key="10">
    <source>
        <dbReference type="RuleBase" id="RU321113"/>
    </source>
</evidence>
<feature type="transmembrane region" description="Helical" evidence="10">
    <location>
        <begin position="272"/>
        <end position="292"/>
    </location>
</feature>
<feature type="transmembrane region" description="Helical" evidence="10">
    <location>
        <begin position="497"/>
        <end position="516"/>
    </location>
</feature>
<evidence type="ECO:0000256" key="9">
    <source>
        <dbReference type="ARBA" id="ARBA00023136"/>
    </source>
</evidence>
<dbReference type="PANTHER" id="PTHR30540">
    <property type="entry name" value="OSMOTIC STRESS POTASSIUM TRANSPORTER"/>
    <property type="match status" value="1"/>
</dbReference>
<comment type="caution">
    <text evidence="13">The sequence shown here is derived from an EMBL/GenBank/DDBJ whole genome shotgun (WGS) entry which is preliminary data.</text>
</comment>
<feature type="transmembrane region" description="Helical" evidence="10">
    <location>
        <begin position="58"/>
        <end position="76"/>
    </location>
</feature>
<dbReference type="GO" id="GO:0005886">
    <property type="term" value="C:plasma membrane"/>
    <property type="evidence" value="ECO:0007669"/>
    <property type="project" value="UniProtKB-SubCell"/>
</dbReference>
<comment type="similarity">
    <text evidence="2 10">Belongs to the HAK/KUP transporter (TC 2.A.72.3) family.</text>
</comment>
<feature type="transmembrane region" description="Helical" evidence="10">
    <location>
        <begin position="144"/>
        <end position="162"/>
    </location>
</feature>
<dbReference type="NCBIfam" id="TIGR00794">
    <property type="entry name" value="kup"/>
    <property type="match status" value="1"/>
</dbReference>
<feature type="transmembrane region" description="Helical" evidence="10">
    <location>
        <begin position="23"/>
        <end position="46"/>
    </location>
</feature>
<keyword evidence="4 10" id="KW-0633">Potassium transport</keyword>
<gene>
    <name evidence="13" type="ORF">F8388_025200</name>
</gene>
<name>A0A7J6FS10_CANSA</name>
<comment type="caution">
    <text evidence="10">Lacks conserved residue(s) required for the propagation of feature annotation.</text>
</comment>
<dbReference type="InterPro" id="IPR053951">
    <property type="entry name" value="K_trans_N"/>
</dbReference>
<comment type="subcellular location">
    <subcellularLocation>
        <location evidence="1">Cell membrane</location>
        <topology evidence="1">Multi-pass membrane protein</topology>
    </subcellularLocation>
    <subcellularLocation>
        <location evidence="10">Membrane</location>
        <topology evidence="10">Multi-pass membrane protein</topology>
    </subcellularLocation>
</comment>
<evidence type="ECO:0000256" key="3">
    <source>
        <dbReference type="ARBA" id="ARBA00022448"/>
    </source>
</evidence>
<accession>A0A7J6FS10</accession>
<feature type="transmembrane region" description="Helical" evidence="10">
    <location>
        <begin position="299"/>
        <end position="320"/>
    </location>
</feature>
<keyword evidence="7 10" id="KW-1133">Transmembrane helix</keyword>
<evidence type="ECO:0000256" key="7">
    <source>
        <dbReference type="ARBA" id="ARBA00022989"/>
    </source>
</evidence>
<dbReference type="Proteomes" id="UP000525078">
    <property type="component" value="Unassembled WGS sequence"/>
</dbReference>
<keyword evidence="9 10" id="KW-0472">Membrane</keyword>
<feature type="transmembrane region" description="Helical" evidence="10">
    <location>
        <begin position="468"/>
        <end position="485"/>
    </location>
</feature>
<keyword evidence="3" id="KW-0813">Transport</keyword>